<dbReference type="EMBL" id="MHOL01000010">
    <property type="protein sequence ID" value="OGZ62950.1"/>
    <property type="molecule type" value="Genomic_DNA"/>
</dbReference>
<organism evidence="10 11">
    <name type="scientific">Candidatus Staskawiczbacteria bacterium RIFCSPHIGHO2_01_FULL_34_27</name>
    <dbReference type="NCBI Taxonomy" id="1802199"/>
    <lineage>
        <taxon>Bacteria</taxon>
        <taxon>Candidatus Staskawicziibacteriota</taxon>
    </lineage>
</organism>
<evidence type="ECO:0000256" key="1">
    <source>
        <dbReference type="ARBA" id="ARBA00022722"/>
    </source>
</evidence>
<evidence type="ECO:0000256" key="6">
    <source>
        <dbReference type="ARBA" id="ARBA00023118"/>
    </source>
</evidence>
<dbReference type="PANTHER" id="PTHR34353">
    <property type="entry name" value="CRISPR-ASSOCIATED ENDONUCLEASE CAS1 1"/>
    <property type="match status" value="1"/>
</dbReference>
<dbReference type="InterPro" id="IPR002729">
    <property type="entry name" value="CRISPR-assoc_Cas1"/>
</dbReference>
<dbReference type="GO" id="GO:0046872">
    <property type="term" value="F:metal ion binding"/>
    <property type="evidence" value="ECO:0007669"/>
    <property type="project" value="UniProtKB-KW"/>
</dbReference>
<dbReference type="AlphaFoldDB" id="A0A1G2HKZ0"/>
<sequence length="232" mass="27745">MNSIWINNMCDYKTTKNCVVSAKIIIDLKTQRRDILLKKYHISYQKNNFRNPKNIQWILLYEARTAKSFWKHFRLLLPEWCYFKGRKAKSMDIVNSMLDIGYHHITNITKKILNNHDISPALGILHKANRTNGAPLAYDLVEIFRADTVETEVLNFLRLKKKPITGLSQKHIAQFIGRINKRVERKYFLREFKQCHTYKYYMELQIFKFIKAVNHKLIFSPLKLPSRHEKRC</sequence>
<evidence type="ECO:0000256" key="7">
    <source>
        <dbReference type="ARBA" id="ARBA00023125"/>
    </source>
</evidence>
<keyword evidence="2" id="KW-0479">Metal-binding</keyword>
<evidence type="ECO:0000256" key="9">
    <source>
        <dbReference type="ARBA" id="ARBA00038592"/>
    </source>
</evidence>
<dbReference type="Pfam" id="PF01867">
    <property type="entry name" value="Cas_Cas1"/>
    <property type="match status" value="1"/>
</dbReference>
<dbReference type="PANTHER" id="PTHR34353:SF2">
    <property type="entry name" value="CRISPR-ASSOCIATED ENDONUCLEASE CAS1 1"/>
    <property type="match status" value="1"/>
</dbReference>
<dbReference type="InterPro" id="IPR050646">
    <property type="entry name" value="Cas1"/>
</dbReference>
<evidence type="ECO:0000256" key="8">
    <source>
        <dbReference type="ARBA" id="ARBA00023211"/>
    </source>
</evidence>
<dbReference type="InterPro" id="IPR042206">
    <property type="entry name" value="CRISPR-assoc_Cas1_C"/>
</dbReference>
<keyword evidence="3 10" id="KW-0255">Endonuclease</keyword>
<protein>
    <submittedName>
        <fullName evidence="10">CRISPR-associated endonuclease Cas1</fullName>
    </submittedName>
</protein>
<comment type="subunit">
    <text evidence="9">Homodimer, forms a heterotetramer with a Cas2 homodimer.</text>
</comment>
<reference evidence="10 11" key="1">
    <citation type="journal article" date="2016" name="Nat. Commun.">
        <title>Thousands of microbial genomes shed light on interconnected biogeochemical processes in an aquifer system.</title>
        <authorList>
            <person name="Anantharaman K."/>
            <person name="Brown C.T."/>
            <person name="Hug L.A."/>
            <person name="Sharon I."/>
            <person name="Castelle C.J."/>
            <person name="Probst A.J."/>
            <person name="Thomas B.C."/>
            <person name="Singh A."/>
            <person name="Wilkins M.J."/>
            <person name="Karaoz U."/>
            <person name="Brodie E.L."/>
            <person name="Williams K.H."/>
            <person name="Hubbard S.S."/>
            <person name="Banfield J.F."/>
        </authorList>
    </citation>
    <scope>NUCLEOTIDE SEQUENCE [LARGE SCALE GENOMIC DNA]</scope>
</reference>
<name>A0A1G2HKZ0_9BACT</name>
<dbReference type="GO" id="GO:0004519">
    <property type="term" value="F:endonuclease activity"/>
    <property type="evidence" value="ECO:0007669"/>
    <property type="project" value="UniProtKB-KW"/>
</dbReference>
<comment type="caution">
    <text evidence="10">The sequence shown here is derived from an EMBL/GenBank/DDBJ whole genome shotgun (WGS) entry which is preliminary data.</text>
</comment>
<evidence type="ECO:0000256" key="5">
    <source>
        <dbReference type="ARBA" id="ARBA00022842"/>
    </source>
</evidence>
<evidence type="ECO:0000256" key="4">
    <source>
        <dbReference type="ARBA" id="ARBA00022801"/>
    </source>
</evidence>
<evidence type="ECO:0000313" key="11">
    <source>
        <dbReference type="Proteomes" id="UP000178991"/>
    </source>
</evidence>
<evidence type="ECO:0000256" key="3">
    <source>
        <dbReference type="ARBA" id="ARBA00022759"/>
    </source>
</evidence>
<proteinExistence type="predicted"/>
<dbReference type="GO" id="GO:0051607">
    <property type="term" value="P:defense response to virus"/>
    <property type="evidence" value="ECO:0007669"/>
    <property type="project" value="UniProtKB-KW"/>
</dbReference>
<keyword evidence="4" id="KW-0378">Hydrolase</keyword>
<accession>A0A1G2HKZ0</accession>
<dbReference type="NCBIfam" id="TIGR00287">
    <property type="entry name" value="cas1"/>
    <property type="match status" value="1"/>
</dbReference>
<keyword evidence="7" id="KW-0238">DNA-binding</keyword>
<dbReference type="GO" id="GO:0003677">
    <property type="term" value="F:DNA binding"/>
    <property type="evidence" value="ECO:0007669"/>
    <property type="project" value="UniProtKB-KW"/>
</dbReference>
<keyword evidence="1" id="KW-0540">Nuclease</keyword>
<dbReference type="Gene3D" id="1.20.120.920">
    <property type="entry name" value="CRISPR-associated endonuclease Cas1, C-terminal domain"/>
    <property type="match status" value="1"/>
</dbReference>
<dbReference type="GO" id="GO:0043571">
    <property type="term" value="P:maintenance of CRISPR repeat elements"/>
    <property type="evidence" value="ECO:0007669"/>
    <property type="project" value="InterPro"/>
</dbReference>
<keyword evidence="8" id="KW-0464">Manganese</keyword>
<dbReference type="GO" id="GO:0016787">
    <property type="term" value="F:hydrolase activity"/>
    <property type="evidence" value="ECO:0007669"/>
    <property type="project" value="UniProtKB-KW"/>
</dbReference>
<dbReference type="Proteomes" id="UP000178991">
    <property type="component" value="Unassembled WGS sequence"/>
</dbReference>
<gene>
    <name evidence="10" type="ORF">A2639_01520</name>
</gene>
<evidence type="ECO:0000313" key="10">
    <source>
        <dbReference type="EMBL" id="OGZ62950.1"/>
    </source>
</evidence>
<keyword evidence="5" id="KW-0460">Magnesium</keyword>
<evidence type="ECO:0000256" key="2">
    <source>
        <dbReference type="ARBA" id="ARBA00022723"/>
    </source>
</evidence>
<keyword evidence="6" id="KW-0051">Antiviral defense</keyword>